<name>A0A7Z0HZ19_9RHOB</name>
<dbReference type="Gene3D" id="1.20.1640.10">
    <property type="entry name" value="Multidrug efflux transporter AcrB transmembrane domain"/>
    <property type="match status" value="2"/>
</dbReference>
<dbReference type="Proteomes" id="UP000529417">
    <property type="component" value="Unassembled WGS sequence"/>
</dbReference>
<dbReference type="GO" id="GO:0042910">
    <property type="term" value="F:xenobiotic transmembrane transporter activity"/>
    <property type="evidence" value="ECO:0007669"/>
    <property type="project" value="TreeGrafter"/>
</dbReference>
<sequence length="1146" mass="122373">MTDAGEVRRNRLQVTALGLFRYFTRHRTAANLLLVLMLTAGLAAIPNMRAQFFPDVVVDTVSVSVGWSGAGAEDVDAAIVQIIGPALQAVDGVARVDARAREGSASFVMEFETGWDMTRATSDVQDALDAVSNLPADADDPRLRRSSWGDRVTNVVITGPVAVEQLARFADEFTARLFAEGITRTSIQGIAAPEVMVEVPSRNLVAHDIAMADIAQSIAAAVSADPTGEIASGAARVRAGAERRSGTEIAALPLRSLPDGTQLTVADIATVTEGAVDRNRAYFVGENPAIAVRVDRSERGDAIDIQNTVQRVADDMVLSLPQGTRIELVSARAEFISGRLAILVKNGLMGLGLVVILLFLFLNARTAFWVSVGIPVAMLAAVAVMWAIGLSFNMISLFALIITLGIVVDDAIVVAEHADWRARELGESPAQAAENAATRMAQPVFAASITTIIAFGALIVIGGRFGSLIADIPFTVIAVLIASLIECFLILPHHMYHAIAGAAKEHWYDWPSRQVNRGFRWMRERLFRPFMGLVIAARYPVLAGLVALLAVQGGNLIRGDLPFRFFAAPEQGSITGNFAMTDAATREDTLAMMRELQRATEALAARYEAEIGVNPVIHALAEIGGNSGRALAAADNKEPWQLGAISIELVDADARPFSSFEFTSALQDEVRPHPRLEEFSFRSWGAGPGGDNLSVDLAGGSAEVLKAAAEALQATLAPYGEITGLEDSLPYDKEELILRLTAQGQALGFTEDGLARVLRHRLGGIEAATFPDGMRTGAIRVEIPDTERTADFLDSMLMRAASGQYVPLADIVSVDSRQGFSTIRRENGVRVVTVTGDISEDDPARAREITQELREVILPQLEADFGIETRLSGQAEDEAAFLSDAMVGVTLCLLLIYLTLAWVFSSWLRPLVVMAVIPFGLIGAFYGHMHWNIALTIFSIIGLIGMAGIIINDSIVLVTTVDQYAADRGLIPSIIDAACDRLRPVLLTTLTTVLGLTPLMFEGSTQAEFLKPTVITLVYGLGFGMVLVLLVVPALLAVGHDLGRQAQSLRRMLQLPRRGQGLLAVPGLVAAAVLLWFAASMGHVIATGSLWSPLAALPLPGGAPIQQALVAFLAGLAGLVVAGWTFAGLGLWLGVRRGRDRAAPGA</sequence>
<dbReference type="InterPro" id="IPR001036">
    <property type="entry name" value="Acrflvin-R"/>
</dbReference>
<proteinExistence type="predicted"/>
<keyword evidence="1" id="KW-0812">Transmembrane</keyword>
<feature type="transmembrane region" description="Helical" evidence="1">
    <location>
        <begin position="472"/>
        <end position="491"/>
    </location>
</feature>
<dbReference type="PRINTS" id="PR00702">
    <property type="entry name" value="ACRIFLAVINRP"/>
</dbReference>
<dbReference type="GO" id="GO:0005886">
    <property type="term" value="C:plasma membrane"/>
    <property type="evidence" value="ECO:0007669"/>
    <property type="project" value="TreeGrafter"/>
</dbReference>
<feature type="transmembrane region" description="Helical" evidence="1">
    <location>
        <begin position="1105"/>
        <end position="1133"/>
    </location>
</feature>
<feature type="transmembrane region" description="Helical" evidence="1">
    <location>
        <begin position="1061"/>
        <end position="1085"/>
    </location>
</feature>
<dbReference type="AlphaFoldDB" id="A0A7Z0HZ19"/>
<feature type="transmembrane region" description="Helical" evidence="1">
    <location>
        <begin position="368"/>
        <end position="388"/>
    </location>
</feature>
<dbReference type="Gene3D" id="3.30.70.1320">
    <property type="entry name" value="Multidrug efflux transporter AcrB pore domain like"/>
    <property type="match status" value="1"/>
</dbReference>
<dbReference type="PANTHER" id="PTHR32063:SF33">
    <property type="entry name" value="RND SUPERFAMILY EFFLUX PUMP PERMEASE COMPONENT"/>
    <property type="match status" value="1"/>
</dbReference>
<feature type="transmembrane region" description="Helical" evidence="1">
    <location>
        <begin position="29"/>
        <end position="48"/>
    </location>
</feature>
<dbReference type="Gene3D" id="3.30.70.1430">
    <property type="entry name" value="Multidrug efflux transporter AcrB pore domain"/>
    <property type="match status" value="2"/>
</dbReference>
<feature type="transmembrane region" description="Helical" evidence="1">
    <location>
        <begin position="340"/>
        <end position="361"/>
    </location>
</feature>
<keyword evidence="3" id="KW-1185">Reference proteome</keyword>
<reference evidence="2 3" key="1">
    <citation type="journal article" date="2000" name="Arch. Microbiol.">
        <title>Rhodobaca bogoriensis gen. nov. and sp. nov., an alkaliphilic purple nonsulfur bacterium from African Rift Valley soda lakes.</title>
        <authorList>
            <person name="Milford A.D."/>
            <person name="Achenbach L.A."/>
            <person name="Jung D.O."/>
            <person name="Madigan M.T."/>
        </authorList>
    </citation>
    <scope>NUCLEOTIDE SEQUENCE [LARGE SCALE GENOMIC DNA]</scope>
    <source>
        <strain evidence="2 3">2376</strain>
    </source>
</reference>
<dbReference type="SUPFAM" id="SSF82714">
    <property type="entry name" value="Multidrug efflux transporter AcrB TolC docking domain, DN and DC subdomains"/>
    <property type="match status" value="2"/>
</dbReference>
<gene>
    <name evidence="2" type="ORF">HUK65_07880</name>
</gene>
<dbReference type="SUPFAM" id="SSF82866">
    <property type="entry name" value="Multidrug efflux transporter AcrB transmembrane domain"/>
    <property type="match status" value="2"/>
</dbReference>
<keyword evidence="1" id="KW-1133">Transmembrane helix</keyword>
<dbReference type="RefSeq" id="WP_179905612.1">
    <property type="nucleotide sequence ID" value="NZ_JACBXS010000012.1"/>
</dbReference>
<comment type="caution">
    <text evidence="2">The sequence shown here is derived from an EMBL/GenBank/DDBJ whole genome shotgun (WGS) entry which is preliminary data.</text>
</comment>
<evidence type="ECO:0000256" key="1">
    <source>
        <dbReference type="SAM" id="Phobius"/>
    </source>
</evidence>
<feature type="transmembrane region" description="Helical" evidence="1">
    <location>
        <begin position="1013"/>
        <end position="1040"/>
    </location>
</feature>
<dbReference type="InterPro" id="IPR027463">
    <property type="entry name" value="AcrB_DN_DC_subdom"/>
</dbReference>
<organism evidence="2 3">
    <name type="scientific">Rhabdonatronobacter sediminivivens</name>
    <dbReference type="NCBI Taxonomy" id="2743469"/>
    <lineage>
        <taxon>Bacteria</taxon>
        <taxon>Pseudomonadati</taxon>
        <taxon>Pseudomonadota</taxon>
        <taxon>Alphaproteobacteria</taxon>
        <taxon>Rhodobacterales</taxon>
        <taxon>Paracoccaceae</taxon>
        <taxon>Rhabdonatronobacter</taxon>
    </lineage>
</organism>
<dbReference type="PANTHER" id="PTHR32063">
    <property type="match status" value="1"/>
</dbReference>
<dbReference type="SUPFAM" id="SSF82693">
    <property type="entry name" value="Multidrug efflux transporter AcrB pore domain, PN1, PN2, PC1 and PC2 subdomains"/>
    <property type="match status" value="1"/>
</dbReference>
<feature type="transmembrane region" description="Helical" evidence="1">
    <location>
        <begin position="444"/>
        <end position="466"/>
    </location>
</feature>
<feature type="transmembrane region" description="Helical" evidence="1">
    <location>
        <begin position="935"/>
        <end position="961"/>
    </location>
</feature>
<keyword evidence="1" id="KW-0472">Membrane</keyword>
<dbReference type="Gene3D" id="3.30.70.1440">
    <property type="entry name" value="Multidrug efflux transporter AcrB pore domain"/>
    <property type="match status" value="1"/>
</dbReference>
<accession>A0A7Z0HZ19</accession>
<protein>
    <submittedName>
        <fullName evidence="2">Efflux RND transporter permease subunit</fullName>
    </submittedName>
</protein>
<feature type="transmembrane region" description="Helical" evidence="1">
    <location>
        <begin position="530"/>
        <end position="551"/>
    </location>
</feature>
<dbReference type="EMBL" id="JACBXS010000012">
    <property type="protein sequence ID" value="NYS24912.1"/>
    <property type="molecule type" value="Genomic_DNA"/>
</dbReference>
<dbReference type="Gene3D" id="3.30.2090.10">
    <property type="entry name" value="Multidrug efflux transporter AcrB TolC docking domain, DN and DC subdomains"/>
    <property type="match status" value="2"/>
</dbReference>
<feature type="transmembrane region" description="Helical" evidence="1">
    <location>
        <begin position="394"/>
        <end position="415"/>
    </location>
</feature>
<feature type="transmembrane region" description="Helical" evidence="1">
    <location>
        <begin position="982"/>
        <end position="1001"/>
    </location>
</feature>
<evidence type="ECO:0000313" key="2">
    <source>
        <dbReference type="EMBL" id="NYS24912.1"/>
    </source>
</evidence>
<feature type="transmembrane region" description="Helical" evidence="1">
    <location>
        <begin position="885"/>
        <end position="904"/>
    </location>
</feature>
<evidence type="ECO:0000313" key="3">
    <source>
        <dbReference type="Proteomes" id="UP000529417"/>
    </source>
</evidence>
<feature type="transmembrane region" description="Helical" evidence="1">
    <location>
        <begin position="911"/>
        <end position="929"/>
    </location>
</feature>
<dbReference type="Pfam" id="PF00873">
    <property type="entry name" value="ACR_tran"/>
    <property type="match status" value="1"/>
</dbReference>